<dbReference type="InterPro" id="IPR017452">
    <property type="entry name" value="GPCR_Rhodpsn_7TM"/>
</dbReference>
<dbReference type="Proteomes" id="UP001626550">
    <property type="component" value="Unassembled WGS sequence"/>
</dbReference>
<sequence length="226" mass="26020">MNCTVTYPREDYQNGSMFQYINACYPSKQNYQDNLIKTCAISFFVLIPGILGNIFLIIIVKRTRSLHSATNYYLVNLAVIDLSIALGNALPYLIYELELLQTLSNILGFLVCPFNSFTQSKSQLNFHLIASSVTSVSGNTLTLTMIAVDRYFGIMHPLKSYITDRRASHFILLIWMISSALAFPIFFYSSWKFRIWNNRIEFFCSGNIHPRFDLRYSSRISSDSFQ</sequence>
<comment type="subcellular location">
    <subcellularLocation>
        <location evidence="1">Membrane</location>
        <topology evidence="1">Multi-pass membrane protein</topology>
    </subcellularLocation>
</comment>
<feature type="transmembrane region" description="Helical" evidence="9">
    <location>
        <begin position="72"/>
        <end position="93"/>
    </location>
</feature>
<dbReference type="GO" id="GO:0004930">
    <property type="term" value="F:G protein-coupled receptor activity"/>
    <property type="evidence" value="ECO:0007669"/>
    <property type="project" value="UniProtKB-KW"/>
</dbReference>
<dbReference type="PANTHER" id="PTHR45695">
    <property type="entry name" value="LEUCOKININ RECEPTOR-RELATED"/>
    <property type="match status" value="1"/>
</dbReference>
<evidence type="ECO:0000256" key="8">
    <source>
        <dbReference type="RuleBase" id="RU000688"/>
    </source>
</evidence>
<dbReference type="EMBL" id="JBJKFK010000424">
    <property type="protein sequence ID" value="KAL3317131.1"/>
    <property type="molecule type" value="Genomic_DNA"/>
</dbReference>
<organism evidence="11 12">
    <name type="scientific">Cichlidogyrus casuarinus</name>
    <dbReference type="NCBI Taxonomy" id="1844966"/>
    <lineage>
        <taxon>Eukaryota</taxon>
        <taxon>Metazoa</taxon>
        <taxon>Spiralia</taxon>
        <taxon>Lophotrochozoa</taxon>
        <taxon>Platyhelminthes</taxon>
        <taxon>Monogenea</taxon>
        <taxon>Monopisthocotylea</taxon>
        <taxon>Dactylogyridea</taxon>
        <taxon>Ancyrocephalidae</taxon>
        <taxon>Cichlidogyrus</taxon>
    </lineage>
</organism>
<evidence type="ECO:0000259" key="10">
    <source>
        <dbReference type="PROSITE" id="PS50262"/>
    </source>
</evidence>
<evidence type="ECO:0000256" key="1">
    <source>
        <dbReference type="ARBA" id="ARBA00004141"/>
    </source>
</evidence>
<evidence type="ECO:0000256" key="3">
    <source>
        <dbReference type="ARBA" id="ARBA00022989"/>
    </source>
</evidence>
<dbReference type="PRINTS" id="PR00237">
    <property type="entry name" value="GPCRRHODOPSN"/>
</dbReference>
<proteinExistence type="inferred from homology"/>
<dbReference type="Gene3D" id="1.20.1070.10">
    <property type="entry name" value="Rhodopsin 7-helix transmembrane proteins"/>
    <property type="match status" value="1"/>
</dbReference>
<evidence type="ECO:0000256" key="6">
    <source>
        <dbReference type="ARBA" id="ARBA00023170"/>
    </source>
</evidence>
<feature type="transmembrane region" description="Helical" evidence="9">
    <location>
        <begin position="99"/>
        <end position="117"/>
    </location>
</feature>
<dbReference type="AlphaFoldDB" id="A0ABD2QC57"/>
<reference evidence="11 12" key="1">
    <citation type="submission" date="2024-11" db="EMBL/GenBank/DDBJ databases">
        <title>Adaptive evolution of stress response genes in parasites aligns with host niche diversity.</title>
        <authorList>
            <person name="Hahn C."/>
            <person name="Resl P."/>
        </authorList>
    </citation>
    <scope>NUCLEOTIDE SEQUENCE [LARGE SCALE GENOMIC DNA]</scope>
    <source>
        <strain evidence="11">EGGRZ-B1_66</strain>
        <tissue evidence="11">Body</tissue>
    </source>
</reference>
<dbReference type="GO" id="GO:0016020">
    <property type="term" value="C:membrane"/>
    <property type="evidence" value="ECO:0007669"/>
    <property type="project" value="UniProtKB-SubCell"/>
</dbReference>
<evidence type="ECO:0000256" key="5">
    <source>
        <dbReference type="ARBA" id="ARBA00023136"/>
    </source>
</evidence>
<evidence type="ECO:0000313" key="12">
    <source>
        <dbReference type="Proteomes" id="UP001626550"/>
    </source>
</evidence>
<keyword evidence="6 8" id="KW-0675">Receptor</keyword>
<dbReference type="SUPFAM" id="SSF81321">
    <property type="entry name" value="Family A G protein-coupled receptor-like"/>
    <property type="match status" value="1"/>
</dbReference>
<dbReference type="CDD" id="cd00637">
    <property type="entry name" value="7tm_classA_rhodopsin-like"/>
    <property type="match status" value="1"/>
</dbReference>
<feature type="transmembrane region" description="Helical" evidence="9">
    <location>
        <begin position="35"/>
        <end position="60"/>
    </location>
</feature>
<keyword evidence="3 9" id="KW-1133">Transmembrane helix</keyword>
<evidence type="ECO:0000256" key="4">
    <source>
        <dbReference type="ARBA" id="ARBA00023040"/>
    </source>
</evidence>
<feature type="transmembrane region" description="Helical" evidence="9">
    <location>
        <begin position="167"/>
        <end position="189"/>
    </location>
</feature>
<accession>A0ABD2QC57</accession>
<evidence type="ECO:0000313" key="11">
    <source>
        <dbReference type="EMBL" id="KAL3317131.1"/>
    </source>
</evidence>
<dbReference type="PROSITE" id="PS50262">
    <property type="entry name" value="G_PROTEIN_RECEP_F1_2"/>
    <property type="match status" value="1"/>
</dbReference>
<dbReference type="Pfam" id="PF00001">
    <property type="entry name" value="7tm_1"/>
    <property type="match status" value="1"/>
</dbReference>
<feature type="transmembrane region" description="Helical" evidence="9">
    <location>
        <begin position="124"/>
        <end position="147"/>
    </location>
</feature>
<gene>
    <name evidence="11" type="ORF">Ciccas_004216</name>
</gene>
<comment type="similarity">
    <text evidence="8">Belongs to the G-protein coupled receptor 1 family.</text>
</comment>
<evidence type="ECO:0000256" key="9">
    <source>
        <dbReference type="SAM" id="Phobius"/>
    </source>
</evidence>
<comment type="caution">
    <text evidence="11">The sequence shown here is derived from an EMBL/GenBank/DDBJ whole genome shotgun (WGS) entry which is preliminary data.</text>
</comment>
<dbReference type="InterPro" id="IPR000276">
    <property type="entry name" value="GPCR_Rhodpsn"/>
</dbReference>
<keyword evidence="12" id="KW-1185">Reference proteome</keyword>
<dbReference type="PANTHER" id="PTHR45695:SF15">
    <property type="entry name" value="OPSIN RH2"/>
    <property type="match status" value="1"/>
</dbReference>
<keyword evidence="4 8" id="KW-0297">G-protein coupled receptor</keyword>
<keyword evidence="5 9" id="KW-0472">Membrane</keyword>
<dbReference type="PROSITE" id="PS00237">
    <property type="entry name" value="G_PROTEIN_RECEP_F1_1"/>
    <property type="match status" value="1"/>
</dbReference>
<evidence type="ECO:0000256" key="7">
    <source>
        <dbReference type="ARBA" id="ARBA00023224"/>
    </source>
</evidence>
<evidence type="ECO:0000256" key="2">
    <source>
        <dbReference type="ARBA" id="ARBA00022692"/>
    </source>
</evidence>
<keyword evidence="7 8" id="KW-0807">Transducer</keyword>
<name>A0ABD2QC57_9PLAT</name>
<keyword evidence="2 8" id="KW-0812">Transmembrane</keyword>
<feature type="domain" description="G-protein coupled receptors family 1 profile" evidence="10">
    <location>
        <begin position="52"/>
        <end position="226"/>
    </location>
</feature>
<protein>
    <recommendedName>
        <fullName evidence="10">G-protein coupled receptors family 1 profile domain-containing protein</fullName>
    </recommendedName>
</protein>